<dbReference type="InterPro" id="IPR036291">
    <property type="entry name" value="NAD(P)-bd_dom_sf"/>
</dbReference>
<dbReference type="Proteomes" id="UP000193498">
    <property type="component" value="Unassembled WGS sequence"/>
</dbReference>
<feature type="domain" description="NmrA-like" evidence="3">
    <location>
        <begin position="4"/>
        <end position="277"/>
    </location>
</feature>
<gene>
    <name evidence="4" type="ORF">K493DRAFT_280783</name>
</gene>
<dbReference type="PANTHER" id="PTHR42748:SF7">
    <property type="entry name" value="NMRA LIKE REDOX SENSOR 1-RELATED"/>
    <property type="match status" value="1"/>
</dbReference>
<accession>A0A1Y1YJ11</accession>
<organism evidence="4 5">
    <name type="scientific">Basidiobolus meristosporus CBS 931.73</name>
    <dbReference type="NCBI Taxonomy" id="1314790"/>
    <lineage>
        <taxon>Eukaryota</taxon>
        <taxon>Fungi</taxon>
        <taxon>Fungi incertae sedis</taxon>
        <taxon>Zoopagomycota</taxon>
        <taxon>Entomophthoromycotina</taxon>
        <taxon>Basidiobolomycetes</taxon>
        <taxon>Basidiobolales</taxon>
        <taxon>Basidiobolaceae</taxon>
        <taxon>Basidiobolus</taxon>
    </lineage>
</organism>
<dbReference type="CDD" id="cd05251">
    <property type="entry name" value="NmrA_like_SDR_a"/>
    <property type="match status" value="1"/>
</dbReference>
<dbReference type="InterPro" id="IPR051164">
    <property type="entry name" value="NmrA-like_oxidored"/>
</dbReference>
<evidence type="ECO:0000313" key="4">
    <source>
        <dbReference type="EMBL" id="ORX97969.1"/>
    </source>
</evidence>
<dbReference type="InParanoid" id="A0A1Y1YJ11"/>
<evidence type="ECO:0000256" key="1">
    <source>
        <dbReference type="ARBA" id="ARBA00006328"/>
    </source>
</evidence>
<comment type="similarity">
    <text evidence="1">Belongs to the NmrA-type oxidoreductase family.</text>
</comment>
<dbReference type="SUPFAM" id="SSF51735">
    <property type="entry name" value="NAD(P)-binding Rossmann-fold domains"/>
    <property type="match status" value="1"/>
</dbReference>
<keyword evidence="5" id="KW-1185">Reference proteome</keyword>
<keyword evidence="2" id="KW-0521">NADP</keyword>
<evidence type="ECO:0000256" key="2">
    <source>
        <dbReference type="ARBA" id="ARBA00022857"/>
    </source>
</evidence>
<dbReference type="OrthoDB" id="3358371at2759"/>
<dbReference type="AlphaFoldDB" id="A0A1Y1YJ11"/>
<dbReference type="Gene3D" id="3.90.25.10">
    <property type="entry name" value="UDP-galactose 4-epimerase, domain 1"/>
    <property type="match status" value="1"/>
</dbReference>
<evidence type="ECO:0000313" key="5">
    <source>
        <dbReference type="Proteomes" id="UP000193498"/>
    </source>
</evidence>
<proteinExistence type="inferred from homology"/>
<name>A0A1Y1YJ11_9FUNG</name>
<dbReference type="GO" id="GO:0005634">
    <property type="term" value="C:nucleus"/>
    <property type="evidence" value="ECO:0007669"/>
    <property type="project" value="TreeGrafter"/>
</dbReference>
<dbReference type="Gene3D" id="3.40.50.720">
    <property type="entry name" value="NAD(P)-binding Rossmann-like Domain"/>
    <property type="match status" value="1"/>
</dbReference>
<comment type="caution">
    <text evidence="4">The sequence shown here is derived from an EMBL/GenBank/DDBJ whole genome shotgun (WGS) entry which is preliminary data.</text>
</comment>
<dbReference type="PANTHER" id="PTHR42748">
    <property type="entry name" value="NITROGEN METABOLITE REPRESSION PROTEIN NMRA FAMILY MEMBER"/>
    <property type="match status" value="1"/>
</dbReference>
<reference evidence="4 5" key="1">
    <citation type="submission" date="2016-07" db="EMBL/GenBank/DDBJ databases">
        <title>Pervasive Adenine N6-methylation of Active Genes in Fungi.</title>
        <authorList>
            <consortium name="DOE Joint Genome Institute"/>
            <person name="Mondo S.J."/>
            <person name="Dannebaum R.O."/>
            <person name="Kuo R.C."/>
            <person name="Labutti K."/>
            <person name="Haridas S."/>
            <person name="Kuo A."/>
            <person name="Salamov A."/>
            <person name="Ahrendt S.R."/>
            <person name="Lipzen A."/>
            <person name="Sullivan W."/>
            <person name="Andreopoulos W.B."/>
            <person name="Clum A."/>
            <person name="Lindquist E."/>
            <person name="Daum C."/>
            <person name="Ramamoorthy G.K."/>
            <person name="Gryganskyi A."/>
            <person name="Culley D."/>
            <person name="Magnuson J.K."/>
            <person name="James T.Y."/>
            <person name="O'Malley M.A."/>
            <person name="Stajich J.E."/>
            <person name="Spatafora J.W."/>
            <person name="Visel A."/>
            <person name="Grigoriev I.V."/>
        </authorList>
    </citation>
    <scope>NUCLEOTIDE SEQUENCE [LARGE SCALE GENOMIC DNA]</scope>
    <source>
        <strain evidence="4 5">CBS 931.73</strain>
    </source>
</reference>
<evidence type="ECO:0000259" key="3">
    <source>
        <dbReference type="Pfam" id="PF05368"/>
    </source>
</evidence>
<dbReference type="STRING" id="1314790.A0A1Y1YJ11"/>
<sequence length="307" mass="34308">MSSKKLIAVVGATGAQGGFVVQALLEDGQFQVRGLTRNPDSPASKQLISQGVEMVKCDIDNPAELDRAFEGVYGVFSTTNTMESYKIHQPEHEITQGRNIADAAKKANVKHFIHSSLLDSTALSNGKYRHIYHFSNKARIEEYVKELGLPVTVVMYGYYMSNATSGLLPMRTAADGTLEFLYPVPDDTQLAPIHLKDAGKSVLKCFLNPEKTIGQTYYFASNYMTIREFTDIFTKTTGRPTRAICLSAEERSEVAPYNLAPLVEMYQFWHEFGYFAHADLKPTHEAFGDFVDLETYLRQEGYKGPAI</sequence>
<dbReference type="Pfam" id="PF05368">
    <property type="entry name" value="NmrA"/>
    <property type="match status" value="1"/>
</dbReference>
<protein>
    <submittedName>
        <fullName evidence="4">NAD(P)-binding protein</fullName>
    </submittedName>
</protein>
<dbReference type="InterPro" id="IPR008030">
    <property type="entry name" value="NmrA-like"/>
</dbReference>
<dbReference type="EMBL" id="MCFE01000122">
    <property type="protein sequence ID" value="ORX97969.1"/>
    <property type="molecule type" value="Genomic_DNA"/>
</dbReference>